<dbReference type="EMBL" id="LWBS01000022">
    <property type="protein sequence ID" value="OAP96862.1"/>
    <property type="molecule type" value="Genomic_DNA"/>
</dbReference>
<accession>A0A179BYR8</accession>
<proteinExistence type="predicted"/>
<evidence type="ECO:0000313" key="1">
    <source>
        <dbReference type="EMBL" id="OAP96862.1"/>
    </source>
</evidence>
<gene>
    <name evidence="1" type="ORF">A4U53_11790</name>
</gene>
<comment type="caution">
    <text evidence="1">The sequence shown here is derived from an EMBL/GenBank/DDBJ whole genome shotgun (WGS) entry which is preliminary data.</text>
</comment>
<reference evidence="1" key="1">
    <citation type="submission" date="2016-04" db="EMBL/GenBank/DDBJ databases">
        <title>Fast-growing isolate from the root nodules of Vavilovia formosa.</title>
        <authorList>
            <person name="Kimeklis A."/>
            <person name="Safronova V."/>
            <person name="Belimov A."/>
            <person name="Andronov E."/>
        </authorList>
    </citation>
    <scope>NUCLEOTIDE SEQUENCE [LARGE SCALE GENOMIC DNA]</scope>
    <source>
        <strain evidence="1">Vaf-46</strain>
    </source>
</reference>
<sequence>MSDDQENRVVISTGQRIAIGDVWWELRDNSTKVDYVDIISEARQFNGVIHLSLGGSIHDANNVGVVSVTNRIRMNLVVAQSLHSLLGQMITDALKPADKTQTN</sequence>
<organism evidence="1">
    <name type="scientific">Rhizobium leguminosarum</name>
    <dbReference type="NCBI Taxonomy" id="384"/>
    <lineage>
        <taxon>Bacteria</taxon>
        <taxon>Pseudomonadati</taxon>
        <taxon>Pseudomonadota</taxon>
        <taxon>Alphaproteobacteria</taxon>
        <taxon>Hyphomicrobiales</taxon>
        <taxon>Rhizobiaceae</taxon>
        <taxon>Rhizobium/Agrobacterium group</taxon>
        <taxon>Rhizobium</taxon>
    </lineage>
</organism>
<protein>
    <submittedName>
        <fullName evidence="1">Uncharacterized protein</fullName>
    </submittedName>
</protein>
<name>A0A179BYR8_RHILE</name>
<dbReference type="AlphaFoldDB" id="A0A179BYR8"/>